<sequence>DLKLDRNYAHEVGSVYFFHSLGYRNIEGARQLRNFTRNFIRSNMLKDLQATNAAGLVKVFRGRIRSILDVDYNAFKAIVAAWNQESEKSFLRQWS</sequence>
<reference evidence="1" key="1">
    <citation type="submission" date="2021-02" db="EMBL/GenBank/DDBJ databases">
        <authorList>
            <person name="Nowell W R."/>
        </authorList>
    </citation>
    <scope>NUCLEOTIDE SEQUENCE</scope>
</reference>
<protein>
    <submittedName>
        <fullName evidence="1">Uncharacterized protein</fullName>
    </submittedName>
</protein>
<dbReference type="AlphaFoldDB" id="A0A822C2J6"/>
<accession>A0A822C2J6</accession>
<gene>
    <name evidence="1" type="ORF">QYT958_LOCUS40673</name>
</gene>
<proteinExistence type="predicted"/>
<evidence type="ECO:0000313" key="2">
    <source>
        <dbReference type="Proteomes" id="UP000663848"/>
    </source>
</evidence>
<dbReference type="EMBL" id="CAJOBR010043019">
    <property type="protein sequence ID" value="CAF5031220.1"/>
    <property type="molecule type" value="Genomic_DNA"/>
</dbReference>
<feature type="non-terminal residue" evidence="1">
    <location>
        <position position="1"/>
    </location>
</feature>
<feature type="non-terminal residue" evidence="1">
    <location>
        <position position="95"/>
    </location>
</feature>
<evidence type="ECO:0000313" key="1">
    <source>
        <dbReference type="EMBL" id="CAF5031220.1"/>
    </source>
</evidence>
<dbReference type="Proteomes" id="UP000663848">
    <property type="component" value="Unassembled WGS sequence"/>
</dbReference>
<organism evidence="1 2">
    <name type="scientific">Rotaria socialis</name>
    <dbReference type="NCBI Taxonomy" id="392032"/>
    <lineage>
        <taxon>Eukaryota</taxon>
        <taxon>Metazoa</taxon>
        <taxon>Spiralia</taxon>
        <taxon>Gnathifera</taxon>
        <taxon>Rotifera</taxon>
        <taxon>Eurotatoria</taxon>
        <taxon>Bdelloidea</taxon>
        <taxon>Philodinida</taxon>
        <taxon>Philodinidae</taxon>
        <taxon>Rotaria</taxon>
    </lineage>
</organism>
<name>A0A822C2J6_9BILA</name>
<comment type="caution">
    <text evidence="1">The sequence shown here is derived from an EMBL/GenBank/DDBJ whole genome shotgun (WGS) entry which is preliminary data.</text>
</comment>